<gene>
    <name evidence="4" type="ORF">SCLCIDRAFT_34483</name>
    <name evidence="3" type="ORF">SCLCIDRAFT_34530</name>
</gene>
<dbReference type="EMBL" id="KN822562">
    <property type="protein sequence ID" value="KIM50245.1"/>
    <property type="molecule type" value="Genomic_DNA"/>
</dbReference>
<dbReference type="HOGENOM" id="CLU_038181_4_0_1"/>
<feature type="compositionally biased region" description="Basic and acidic residues" evidence="1">
    <location>
        <begin position="19"/>
        <end position="41"/>
    </location>
</feature>
<proteinExistence type="predicted"/>
<evidence type="ECO:0000259" key="2">
    <source>
        <dbReference type="Pfam" id="PF20149"/>
    </source>
</evidence>
<dbReference type="OrthoDB" id="2670159at2759"/>
<reference evidence="3 5" key="1">
    <citation type="submission" date="2014-04" db="EMBL/GenBank/DDBJ databases">
        <authorList>
            <consortium name="DOE Joint Genome Institute"/>
            <person name="Kuo A."/>
            <person name="Kohler A."/>
            <person name="Nagy L.G."/>
            <person name="Floudas D."/>
            <person name="Copeland A."/>
            <person name="Barry K.W."/>
            <person name="Cichocki N."/>
            <person name="Veneault-Fourrey C."/>
            <person name="LaButti K."/>
            <person name="Lindquist E.A."/>
            <person name="Lipzen A."/>
            <person name="Lundell T."/>
            <person name="Morin E."/>
            <person name="Murat C."/>
            <person name="Sun H."/>
            <person name="Tunlid A."/>
            <person name="Henrissat B."/>
            <person name="Grigoriev I.V."/>
            <person name="Hibbett D.S."/>
            <person name="Martin F."/>
            <person name="Nordberg H.P."/>
            <person name="Cantor M.N."/>
            <person name="Hua S.X."/>
        </authorList>
    </citation>
    <scope>NUCLEOTIDE SEQUENCE [LARGE SCALE GENOMIC DNA]</scope>
    <source>
        <strain evidence="3 5">Foug A</strain>
    </source>
</reference>
<accession>A0A0C3D1C6</accession>
<dbReference type="AlphaFoldDB" id="A0A0C3D1C6"/>
<dbReference type="STRING" id="1036808.A0A0C3D1C6"/>
<feature type="compositionally biased region" description="Acidic residues" evidence="1">
    <location>
        <begin position="42"/>
        <end position="64"/>
    </location>
</feature>
<feature type="domain" description="DUF6532" evidence="2">
    <location>
        <begin position="118"/>
        <end position="312"/>
    </location>
</feature>
<keyword evidence="5" id="KW-1185">Reference proteome</keyword>
<reference evidence="3" key="3">
    <citation type="submission" date="2015-02" db="EMBL/GenBank/DDBJ databases">
        <title>Evolutionary Origins and Diversification of the Mycorrhizal Mutualists.</title>
        <authorList>
            <consortium name="DOE Joint Genome Institute"/>
            <consortium name="Mycorrhizal Genomics Consortium"/>
            <person name="Kohler A."/>
            <person name="Kuo A."/>
            <person name="Nagy L.G."/>
            <person name="Floudas D."/>
            <person name="Copeland A."/>
            <person name="Barry K.W."/>
            <person name="Cichocki N."/>
            <person name="Veneault-Fourrey C."/>
            <person name="LaButti K."/>
            <person name="Lindquist E.A."/>
            <person name="Lipzen A."/>
            <person name="Lundell T."/>
            <person name="Morin E."/>
            <person name="Murat C."/>
            <person name="Riley R."/>
            <person name="Ohm R."/>
            <person name="Sun H."/>
            <person name="Tunlid A."/>
            <person name="Henrissat B."/>
            <person name="Grigoriev I.V."/>
            <person name="Hibbett D.S."/>
            <person name="Martin F."/>
        </authorList>
    </citation>
    <scope>NUCLEOTIDE SEQUENCE</scope>
    <source>
        <strain evidence="3">Foug A</strain>
    </source>
</reference>
<organism evidence="3 5">
    <name type="scientific">Scleroderma citrinum Foug A</name>
    <dbReference type="NCBI Taxonomy" id="1036808"/>
    <lineage>
        <taxon>Eukaryota</taxon>
        <taxon>Fungi</taxon>
        <taxon>Dikarya</taxon>
        <taxon>Basidiomycota</taxon>
        <taxon>Agaricomycotina</taxon>
        <taxon>Agaricomycetes</taxon>
        <taxon>Agaricomycetidae</taxon>
        <taxon>Boletales</taxon>
        <taxon>Sclerodermatineae</taxon>
        <taxon>Sclerodermataceae</taxon>
        <taxon>Scleroderma</taxon>
    </lineage>
</organism>
<evidence type="ECO:0000313" key="3">
    <source>
        <dbReference type="EMBL" id="KIM50209.1"/>
    </source>
</evidence>
<reference evidence="5" key="2">
    <citation type="submission" date="2015-01" db="EMBL/GenBank/DDBJ databases">
        <title>Evolutionary Origins and Diversification of the Mycorrhizal Mutualists.</title>
        <authorList>
            <consortium name="DOE Joint Genome Institute"/>
            <consortium name="Mycorrhizal Genomics Consortium"/>
            <person name="Kohler A."/>
            <person name="Kuo A."/>
            <person name="Nagy L.G."/>
            <person name="Floudas D."/>
            <person name="Copeland A."/>
            <person name="Barry K.W."/>
            <person name="Cichocki N."/>
            <person name="Veneault-Fourrey C."/>
            <person name="LaButti K."/>
            <person name="Lindquist E.A."/>
            <person name="Lipzen A."/>
            <person name="Lundell T."/>
            <person name="Morin E."/>
            <person name="Murat C."/>
            <person name="Riley R."/>
            <person name="Ohm R."/>
            <person name="Sun H."/>
            <person name="Tunlid A."/>
            <person name="Henrissat B."/>
            <person name="Grigoriev I.V."/>
            <person name="Hibbett D.S."/>
            <person name="Martin F."/>
        </authorList>
    </citation>
    <scope>NUCLEOTIDE SEQUENCE [LARGE SCALE GENOMIC DNA]</scope>
    <source>
        <strain evidence="5">Foug A</strain>
    </source>
</reference>
<feature type="region of interest" description="Disordered" evidence="1">
    <location>
        <begin position="1"/>
        <end position="87"/>
    </location>
</feature>
<evidence type="ECO:0000256" key="1">
    <source>
        <dbReference type="SAM" id="MobiDB-lite"/>
    </source>
</evidence>
<dbReference type="Pfam" id="PF20149">
    <property type="entry name" value="DUF6532"/>
    <property type="match status" value="1"/>
</dbReference>
<sequence>MQNRADIGHDLLLPEDDLGDKPQDPYSDMDNHGLTDDHDQQGQEEEDGGNEDDLYASSEEDLDDYSQTGKHPHLSSEPTTEDDGEDWRQPCKIQETKGHVAACDYEVAVHQILKRVMGLFQACLIAKNIYPDHMTAISWAQEAWTEACTHIEAKVKYNNEIIQLITMHMWQLTGELKAKICPLVKAMYGFKENFNRTSATKNHGLVAQLKMSLGFCYKSLGDPAKDKPRKGLYQHPIIQKVVNIAFYANKRDKGVQYPQHFCPFPLTGVALLLTVIECCIDKWADGNKTDVSFTEQAYKEVYTKHVGNLKQFHARSEAHGILPAMLKKLDENKCLHAKVAMDVADHLVEDLGNDVIDVAIQEFEEYNGHQSEEDM</sequence>
<evidence type="ECO:0000313" key="5">
    <source>
        <dbReference type="Proteomes" id="UP000053989"/>
    </source>
</evidence>
<dbReference type="EMBL" id="KN822599">
    <property type="protein sequence ID" value="KIM50209.1"/>
    <property type="molecule type" value="Genomic_DNA"/>
</dbReference>
<dbReference type="InterPro" id="IPR045341">
    <property type="entry name" value="DUF6532"/>
</dbReference>
<name>A0A0C3D1C6_9AGAM</name>
<evidence type="ECO:0000313" key="4">
    <source>
        <dbReference type="EMBL" id="KIM50245.1"/>
    </source>
</evidence>
<dbReference type="Proteomes" id="UP000053989">
    <property type="component" value="Unassembled WGS sequence"/>
</dbReference>
<protein>
    <recommendedName>
        <fullName evidence="2">DUF6532 domain-containing protein</fullName>
    </recommendedName>
</protein>